<dbReference type="AlphaFoldDB" id="X0USH4"/>
<proteinExistence type="predicted"/>
<keyword evidence="1" id="KW-0812">Transmembrane</keyword>
<reference evidence="2" key="1">
    <citation type="journal article" date="2014" name="Front. Microbiol.">
        <title>High frequency of phylogenetically diverse reductive dehalogenase-homologous genes in deep subseafloor sedimentary metagenomes.</title>
        <authorList>
            <person name="Kawai M."/>
            <person name="Futagami T."/>
            <person name="Toyoda A."/>
            <person name="Takaki Y."/>
            <person name="Nishi S."/>
            <person name="Hori S."/>
            <person name="Arai W."/>
            <person name="Tsubouchi T."/>
            <person name="Morono Y."/>
            <person name="Uchiyama I."/>
            <person name="Ito T."/>
            <person name="Fujiyama A."/>
            <person name="Inagaki F."/>
            <person name="Takami H."/>
        </authorList>
    </citation>
    <scope>NUCLEOTIDE SEQUENCE</scope>
    <source>
        <strain evidence="2">Expedition CK06-06</strain>
    </source>
</reference>
<keyword evidence="1" id="KW-1133">Transmembrane helix</keyword>
<evidence type="ECO:0000313" key="2">
    <source>
        <dbReference type="EMBL" id="GAG08799.1"/>
    </source>
</evidence>
<comment type="caution">
    <text evidence="2">The sequence shown here is derived from an EMBL/GenBank/DDBJ whole genome shotgun (WGS) entry which is preliminary data.</text>
</comment>
<protein>
    <submittedName>
        <fullName evidence="2">Uncharacterized protein</fullName>
    </submittedName>
</protein>
<gene>
    <name evidence="2" type="ORF">S01H1_42695</name>
</gene>
<feature type="transmembrane region" description="Helical" evidence="1">
    <location>
        <begin position="9"/>
        <end position="31"/>
    </location>
</feature>
<sequence>QFIIMDKKYYAILIGSLLVLTMAVILVNPFGVTAGYPNIKTGRDTATSTGFAVNLDSLIIARDVSFMLRASATNTDPIGIAYSKVTAPVTSSDSFRLYPGESVGLDISNANVVWFAGTAGDGVEFITEVTY</sequence>
<evidence type="ECO:0000256" key="1">
    <source>
        <dbReference type="SAM" id="Phobius"/>
    </source>
</evidence>
<dbReference type="EMBL" id="BARS01027162">
    <property type="protein sequence ID" value="GAG08799.1"/>
    <property type="molecule type" value="Genomic_DNA"/>
</dbReference>
<accession>X0USH4</accession>
<keyword evidence="1" id="KW-0472">Membrane</keyword>
<feature type="non-terminal residue" evidence="2">
    <location>
        <position position="1"/>
    </location>
</feature>
<name>X0USH4_9ZZZZ</name>
<organism evidence="2">
    <name type="scientific">marine sediment metagenome</name>
    <dbReference type="NCBI Taxonomy" id="412755"/>
    <lineage>
        <taxon>unclassified sequences</taxon>
        <taxon>metagenomes</taxon>
        <taxon>ecological metagenomes</taxon>
    </lineage>
</organism>